<evidence type="ECO:0000259" key="2">
    <source>
        <dbReference type="PROSITE" id="PS50878"/>
    </source>
</evidence>
<accession>A0A4U0V452</accession>
<sequence>MPFGLCNAPGTFQGYINSRLQGYLDEFCTAYLDDILTYTSGTHEQHMEKVKLVLYRLRAAGLQVDIQGVRMDPVKIEAITNWQAPRNVHDVQAFLGFANFYRRFIAGFSVLAAPMSELTRTEKAESPPPNQDTDKSRKKRKARY</sequence>
<protein>
    <recommendedName>
        <fullName evidence="2">Reverse transcriptase domain-containing protein</fullName>
    </recommendedName>
</protein>
<evidence type="ECO:0000256" key="1">
    <source>
        <dbReference type="SAM" id="MobiDB-lite"/>
    </source>
</evidence>
<comment type="caution">
    <text evidence="3">The sequence shown here is derived from an EMBL/GenBank/DDBJ whole genome shotgun (WGS) entry which is preliminary data.</text>
</comment>
<feature type="region of interest" description="Disordered" evidence="1">
    <location>
        <begin position="119"/>
        <end position="144"/>
    </location>
</feature>
<gene>
    <name evidence="3" type="ORF">B0A49_13700</name>
</gene>
<dbReference type="PROSITE" id="PS50878">
    <property type="entry name" value="RT_POL"/>
    <property type="match status" value="1"/>
</dbReference>
<dbReference type="InterPro" id="IPR000477">
    <property type="entry name" value="RT_dom"/>
</dbReference>
<name>A0A4U0V452_9PEZI</name>
<dbReference type="Pfam" id="PF00078">
    <property type="entry name" value="RVT_1"/>
    <property type="match status" value="1"/>
</dbReference>
<dbReference type="PANTHER" id="PTHR33064">
    <property type="entry name" value="POL PROTEIN"/>
    <property type="match status" value="1"/>
</dbReference>
<evidence type="ECO:0000313" key="3">
    <source>
        <dbReference type="EMBL" id="TKA43448.1"/>
    </source>
</evidence>
<dbReference type="STRING" id="331657.A0A4U0V452"/>
<dbReference type="PANTHER" id="PTHR33064:SF37">
    <property type="entry name" value="RIBONUCLEASE H"/>
    <property type="match status" value="1"/>
</dbReference>
<proteinExistence type="predicted"/>
<dbReference type="SUPFAM" id="SSF56672">
    <property type="entry name" value="DNA/RNA polymerases"/>
    <property type="match status" value="1"/>
</dbReference>
<dbReference type="Proteomes" id="UP000308768">
    <property type="component" value="Unassembled WGS sequence"/>
</dbReference>
<organism evidence="3 4">
    <name type="scientific">Cryomyces minteri</name>
    <dbReference type="NCBI Taxonomy" id="331657"/>
    <lineage>
        <taxon>Eukaryota</taxon>
        <taxon>Fungi</taxon>
        <taxon>Dikarya</taxon>
        <taxon>Ascomycota</taxon>
        <taxon>Pezizomycotina</taxon>
        <taxon>Dothideomycetes</taxon>
        <taxon>Dothideomycetes incertae sedis</taxon>
        <taxon>Cryomyces</taxon>
    </lineage>
</organism>
<dbReference type="InterPro" id="IPR051320">
    <property type="entry name" value="Viral_Replic_Matur_Polypro"/>
</dbReference>
<feature type="domain" description="Reverse transcriptase" evidence="2">
    <location>
        <begin position="1"/>
        <end position="99"/>
    </location>
</feature>
<dbReference type="Gene3D" id="3.30.70.270">
    <property type="match status" value="2"/>
</dbReference>
<feature type="non-terminal residue" evidence="3">
    <location>
        <position position="144"/>
    </location>
</feature>
<dbReference type="InterPro" id="IPR043502">
    <property type="entry name" value="DNA/RNA_pol_sf"/>
</dbReference>
<reference evidence="3 4" key="1">
    <citation type="submission" date="2017-03" db="EMBL/GenBank/DDBJ databases">
        <title>Genomes of endolithic fungi from Antarctica.</title>
        <authorList>
            <person name="Coleine C."/>
            <person name="Masonjones S."/>
            <person name="Stajich J.E."/>
        </authorList>
    </citation>
    <scope>NUCLEOTIDE SEQUENCE [LARGE SCALE GENOMIC DNA]</scope>
    <source>
        <strain evidence="3 4">CCFEE 5187</strain>
    </source>
</reference>
<dbReference type="EMBL" id="NAJN01003134">
    <property type="protein sequence ID" value="TKA43448.1"/>
    <property type="molecule type" value="Genomic_DNA"/>
</dbReference>
<dbReference type="OrthoDB" id="3937513at2759"/>
<dbReference type="AlphaFoldDB" id="A0A4U0V452"/>
<keyword evidence="4" id="KW-1185">Reference proteome</keyword>
<dbReference type="InterPro" id="IPR043128">
    <property type="entry name" value="Rev_trsase/Diguanyl_cyclase"/>
</dbReference>
<evidence type="ECO:0000313" key="4">
    <source>
        <dbReference type="Proteomes" id="UP000308768"/>
    </source>
</evidence>